<dbReference type="Gene3D" id="1.10.510.10">
    <property type="entry name" value="Transferase(Phosphotransferase) domain 1"/>
    <property type="match status" value="1"/>
</dbReference>
<evidence type="ECO:0000256" key="9">
    <source>
        <dbReference type="SAM" id="MobiDB-lite"/>
    </source>
</evidence>
<evidence type="ECO:0000313" key="11">
    <source>
        <dbReference type="EMBL" id="KXT03722.1"/>
    </source>
</evidence>
<dbReference type="SMART" id="SM00220">
    <property type="entry name" value="S_TKc"/>
    <property type="match status" value="1"/>
</dbReference>
<dbReference type="PANTHER" id="PTHR24343">
    <property type="entry name" value="SERINE/THREONINE KINASE"/>
    <property type="match status" value="1"/>
</dbReference>
<evidence type="ECO:0000256" key="6">
    <source>
        <dbReference type="ARBA" id="ARBA00022840"/>
    </source>
</evidence>
<protein>
    <recommendedName>
        <fullName evidence="1">non-specific serine/threonine protein kinase</fullName>
        <ecNumber evidence="1">2.7.11.1</ecNumber>
    </recommendedName>
</protein>
<dbReference type="GO" id="GO:0004674">
    <property type="term" value="F:protein serine/threonine kinase activity"/>
    <property type="evidence" value="ECO:0007669"/>
    <property type="project" value="UniProtKB-KW"/>
</dbReference>
<comment type="caution">
    <text evidence="11">The sequence shown here is derived from an EMBL/GenBank/DDBJ whole genome shotgun (WGS) entry which is preliminary data.</text>
</comment>
<comment type="catalytic activity">
    <reaction evidence="8">
        <text>L-seryl-[protein] + ATP = O-phospho-L-seryl-[protein] + ADP + H(+)</text>
        <dbReference type="Rhea" id="RHEA:17989"/>
        <dbReference type="Rhea" id="RHEA-COMP:9863"/>
        <dbReference type="Rhea" id="RHEA-COMP:11604"/>
        <dbReference type="ChEBI" id="CHEBI:15378"/>
        <dbReference type="ChEBI" id="CHEBI:29999"/>
        <dbReference type="ChEBI" id="CHEBI:30616"/>
        <dbReference type="ChEBI" id="CHEBI:83421"/>
        <dbReference type="ChEBI" id="CHEBI:456216"/>
        <dbReference type="EC" id="2.7.11.1"/>
    </reaction>
</comment>
<keyword evidence="12" id="KW-1185">Reference proteome</keyword>
<feature type="compositionally biased region" description="Polar residues" evidence="9">
    <location>
        <begin position="148"/>
        <end position="157"/>
    </location>
</feature>
<keyword evidence="6" id="KW-0067">ATP-binding</keyword>
<evidence type="ECO:0000256" key="1">
    <source>
        <dbReference type="ARBA" id="ARBA00012513"/>
    </source>
</evidence>
<evidence type="ECO:0000259" key="10">
    <source>
        <dbReference type="PROSITE" id="PS50011"/>
    </source>
</evidence>
<evidence type="ECO:0000256" key="7">
    <source>
        <dbReference type="ARBA" id="ARBA00047899"/>
    </source>
</evidence>
<evidence type="ECO:0000256" key="8">
    <source>
        <dbReference type="ARBA" id="ARBA00048679"/>
    </source>
</evidence>
<dbReference type="InterPro" id="IPR000719">
    <property type="entry name" value="Prot_kinase_dom"/>
</dbReference>
<dbReference type="GO" id="GO:0005829">
    <property type="term" value="C:cytosol"/>
    <property type="evidence" value="ECO:0007669"/>
    <property type="project" value="TreeGrafter"/>
</dbReference>
<dbReference type="InterPro" id="IPR011009">
    <property type="entry name" value="Kinase-like_dom_sf"/>
</dbReference>
<feature type="region of interest" description="Disordered" evidence="9">
    <location>
        <begin position="115"/>
        <end position="223"/>
    </location>
</feature>
<dbReference type="Proteomes" id="UP000070133">
    <property type="component" value="Unassembled WGS sequence"/>
</dbReference>
<evidence type="ECO:0000256" key="5">
    <source>
        <dbReference type="ARBA" id="ARBA00022777"/>
    </source>
</evidence>
<dbReference type="PROSITE" id="PS00108">
    <property type="entry name" value="PROTEIN_KINASE_ST"/>
    <property type="match status" value="1"/>
</dbReference>
<keyword evidence="2" id="KW-0723">Serine/threonine-protein kinase</keyword>
<dbReference type="STRING" id="321146.A0A139HMU6"/>
<proteinExistence type="predicted"/>
<dbReference type="EMBL" id="LFZN01000028">
    <property type="protein sequence ID" value="KXT03722.1"/>
    <property type="molecule type" value="Genomic_DNA"/>
</dbReference>
<dbReference type="EC" id="2.7.11.1" evidence="1"/>
<feature type="compositionally biased region" description="Low complexity" evidence="9">
    <location>
        <begin position="182"/>
        <end position="217"/>
    </location>
</feature>
<dbReference type="PROSITE" id="PS50011">
    <property type="entry name" value="PROTEIN_KINASE_DOM"/>
    <property type="match status" value="1"/>
</dbReference>
<dbReference type="InterPro" id="IPR008271">
    <property type="entry name" value="Ser/Thr_kinase_AS"/>
</dbReference>
<feature type="region of interest" description="Disordered" evidence="9">
    <location>
        <begin position="274"/>
        <end position="298"/>
    </location>
</feature>
<feature type="compositionally biased region" description="Low complexity" evidence="9">
    <location>
        <begin position="121"/>
        <end position="141"/>
    </location>
</feature>
<evidence type="ECO:0000256" key="4">
    <source>
        <dbReference type="ARBA" id="ARBA00022741"/>
    </source>
</evidence>
<evidence type="ECO:0000256" key="3">
    <source>
        <dbReference type="ARBA" id="ARBA00022679"/>
    </source>
</evidence>
<feature type="domain" description="Protein kinase" evidence="10">
    <location>
        <begin position="348"/>
        <end position="657"/>
    </location>
</feature>
<dbReference type="OrthoDB" id="4062651at2759"/>
<reference evidence="11 12" key="1">
    <citation type="submission" date="2015-07" db="EMBL/GenBank/DDBJ databases">
        <title>Comparative genomics of the Sigatoka disease complex on banana suggests a link between parallel evolutionary changes in Pseudocercospora fijiensis and Pseudocercospora eumusae and increased virulence on the banana host.</title>
        <authorList>
            <person name="Chang T.-C."/>
            <person name="Salvucci A."/>
            <person name="Crous P.W."/>
            <person name="Stergiopoulos I."/>
        </authorList>
    </citation>
    <scope>NUCLEOTIDE SEQUENCE [LARGE SCALE GENOMIC DNA]</scope>
    <source>
        <strain evidence="11 12">CBS 114824</strain>
    </source>
</reference>
<keyword evidence="5" id="KW-0418">Kinase</keyword>
<gene>
    <name evidence="11" type="ORF">AC578_5149</name>
</gene>
<dbReference type="Pfam" id="PF00069">
    <property type="entry name" value="Pkinase"/>
    <property type="match status" value="1"/>
</dbReference>
<dbReference type="SUPFAM" id="SSF56112">
    <property type="entry name" value="Protein kinase-like (PK-like)"/>
    <property type="match status" value="1"/>
</dbReference>
<dbReference type="AlphaFoldDB" id="A0A139HMU6"/>
<organism evidence="11 12">
    <name type="scientific">Pseudocercospora eumusae</name>
    <dbReference type="NCBI Taxonomy" id="321146"/>
    <lineage>
        <taxon>Eukaryota</taxon>
        <taxon>Fungi</taxon>
        <taxon>Dikarya</taxon>
        <taxon>Ascomycota</taxon>
        <taxon>Pezizomycotina</taxon>
        <taxon>Dothideomycetes</taxon>
        <taxon>Dothideomycetidae</taxon>
        <taxon>Mycosphaerellales</taxon>
        <taxon>Mycosphaerellaceae</taxon>
        <taxon>Pseudocercospora</taxon>
    </lineage>
</organism>
<dbReference type="GO" id="GO:0005524">
    <property type="term" value="F:ATP binding"/>
    <property type="evidence" value="ECO:0007669"/>
    <property type="project" value="UniProtKB-KW"/>
</dbReference>
<dbReference type="GO" id="GO:0030003">
    <property type="term" value="P:intracellular monoatomic cation homeostasis"/>
    <property type="evidence" value="ECO:0007669"/>
    <property type="project" value="TreeGrafter"/>
</dbReference>
<evidence type="ECO:0000313" key="12">
    <source>
        <dbReference type="Proteomes" id="UP000070133"/>
    </source>
</evidence>
<keyword evidence="3" id="KW-0808">Transferase</keyword>
<comment type="catalytic activity">
    <reaction evidence="7">
        <text>L-threonyl-[protein] + ATP = O-phospho-L-threonyl-[protein] + ADP + H(+)</text>
        <dbReference type="Rhea" id="RHEA:46608"/>
        <dbReference type="Rhea" id="RHEA-COMP:11060"/>
        <dbReference type="Rhea" id="RHEA-COMP:11605"/>
        <dbReference type="ChEBI" id="CHEBI:15378"/>
        <dbReference type="ChEBI" id="CHEBI:30013"/>
        <dbReference type="ChEBI" id="CHEBI:30616"/>
        <dbReference type="ChEBI" id="CHEBI:61977"/>
        <dbReference type="ChEBI" id="CHEBI:456216"/>
        <dbReference type="EC" id="2.7.11.1"/>
    </reaction>
</comment>
<sequence>MATTTATKFGFRQWSSQGNLQTEYWISDIDLGARRDSTPHTLDQPDEREVAIHFTAGSLQGLYNNDIYTTPLPRHPAAAANTGTLEHDLILALNARARTQPARRYRAWRNLFSPSRKRPAESSYPSSSISTSSPSPSIESSMADVKQNRLSGLAQSPNHDKRPGFLSRHFGHHRRQSSLSGARSDAQQQSPPQSRPSTAARQASQQPLPQSPAVQAPILTNGNTLNTTEDAQEIPGISVRAPTGIGDQFPEVHYPDGLPTPLSTKSAKGIKWAENYDEQSAPRPRRTSSAATHGRRSSIYSKAAEGDYYAEGVDTGVGSKARRLSVALPDELVVDEEPLDAHFSTLSRIAQKEIGSGGAAVVRLMKSKTAGNGQSKVVAVKEFRPRDPDEESQYDYERKIKSEFAISKACQHPNVVETYRLCYSKDGLWYHVMQYCEVGDLNDLITNTCLSREDRNCMMKQLVRGVDYLHSRGIAHRDLKSENLLVTNDGCLKIADFGTGEVFAGVHPGVRKCRRQSIVDMNEPIRKCAPGWVGSRPYMAPEIYQRLGPYDPRAVDVWSCGIVYLTLCFGGNPWDCASPDCKNYSIYCNTWDDWACKFPDEEIKTGRPLPGFAASKNFKMLDDPGTKTFVMGMLHPNPDKRWSIRQVLDCQTVHEYACCQQDGYSDDIKTRQKKAAHNHKPADKKGHKFLKTGS</sequence>
<evidence type="ECO:0000256" key="2">
    <source>
        <dbReference type="ARBA" id="ARBA00022527"/>
    </source>
</evidence>
<dbReference type="PANTHER" id="PTHR24343:SF191">
    <property type="entry name" value="SERINE_THREONINE PROTEIN KINASE"/>
    <property type="match status" value="1"/>
</dbReference>
<feature type="compositionally biased region" description="Basic residues" evidence="9">
    <location>
        <begin position="685"/>
        <end position="694"/>
    </location>
</feature>
<feature type="region of interest" description="Disordered" evidence="9">
    <location>
        <begin position="674"/>
        <end position="694"/>
    </location>
</feature>
<name>A0A139HMU6_9PEZI</name>
<accession>A0A139HMU6</accession>
<keyword evidence="4" id="KW-0547">Nucleotide-binding</keyword>